<organism evidence="2 3">
    <name type="scientific">Lujinxingia litoralis</name>
    <dbReference type="NCBI Taxonomy" id="2211119"/>
    <lineage>
        <taxon>Bacteria</taxon>
        <taxon>Deltaproteobacteria</taxon>
        <taxon>Bradymonadales</taxon>
        <taxon>Lujinxingiaceae</taxon>
        <taxon>Lujinxingia</taxon>
    </lineage>
</organism>
<feature type="signal peptide" evidence="1">
    <location>
        <begin position="1"/>
        <end position="32"/>
    </location>
</feature>
<keyword evidence="1" id="KW-0732">Signal</keyword>
<dbReference type="RefSeq" id="WP_111728060.1">
    <property type="nucleotide sequence ID" value="NZ_QHKO01000001.1"/>
</dbReference>
<keyword evidence="3" id="KW-1185">Reference proteome</keyword>
<dbReference type="OrthoDB" id="5734556at2"/>
<name>A0A328CAB1_9DELT</name>
<dbReference type="Proteomes" id="UP000249169">
    <property type="component" value="Unassembled WGS sequence"/>
</dbReference>
<dbReference type="SUPFAM" id="SSF55961">
    <property type="entry name" value="Bet v1-like"/>
    <property type="match status" value="1"/>
</dbReference>
<evidence type="ECO:0008006" key="4">
    <source>
        <dbReference type="Google" id="ProtNLM"/>
    </source>
</evidence>
<comment type="caution">
    <text evidence="2">The sequence shown here is derived from an EMBL/GenBank/DDBJ whole genome shotgun (WGS) entry which is preliminary data.</text>
</comment>
<accession>A0A328CAB1</accession>
<dbReference type="EMBL" id="QHKO01000001">
    <property type="protein sequence ID" value="RAL24888.1"/>
    <property type="molecule type" value="Genomic_DNA"/>
</dbReference>
<dbReference type="AlphaFoldDB" id="A0A328CAB1"/>
<dbReference type="Gene3D" id="3.30.530.20">
    <property type="match status" value="1"/>
</dbReference>
<dbReference type="InterPro" id="IPR023393">
    <property type="entry name" value="START-like_dom_sf"/>
</dbReference>
<protein>
    <recommendedName>
        <fullName evidence="4">START domain-containing protein</fullName>
    </recommendedName>
</protein>
<evidence type="ECO:0000256" key="1">
    <source>
        <dbReference type="SAM" id="SignalP"/>
    </source>
</evidence>
<feature type="chain" id="PRO_5016261374" description="START domain-containing protein" evidence="1">
    <location>
        <begin position="33"/>
        <end position="237"/>
    </location>
</feature>
<proteinExistence type="predicted"/>
<evidence type="ECO:0000313" key="3">
    <source>
        <dbReference type="Proteomes" id="UP000249169"/>
    </source>
</evidence>
<reference evidence="2 3" key="1">
    <citation type="submission" date="2018-05" db="EMBL/GenBank/DDBJ databases">
        <title>Lujinxingia marina gen. nov. sp. nov., a new facultative anaerobic member of the class Deltaproteobacteria, and proposal of Lujinxingaceae fam. nov.</title>
        <authorList>
            <person name="Li C.-M."/>
        </authorList>
    </citation>
    <scope>NUCLEOTIDE SEQUENCE [LARGE SCALE GENOMIC DNA]</scope>
    <source>
        <strain evidence="2 3">B210</strain>
    </source>
</reference>
<gene>
    <name evidence="2" type="ORF">DL240_01380</name>
</gene>
<evidence type="ECO:0000313" key="2">
    <source>
        <dbReference type="EMBL" id="RAL24888.1"/>
    </source>
</evidence>
<sequence>MLNASTRHALASRLFALLSSALILLSASLAFAGSSEPVRPINLSDSQRARIERGDVLTSLKQGDRVNRGVATGIIQAPMEDVIPLVAECWKYGDWRDNIKDTALISRSSAERVVCSGTAKVPFPARDRDGHFNVHNHTRTLGGVESFVSTFSYIEGSGNMGDMFGYWILQPYGPNNEHTLMRHVLNVDIGGWLPDFLVRWATRRTLPDMVLGARQYLGQLKNQNLSAPNFWKEHSYE</sequence>